<name>A0ABR9GRG7_9HYPH</name>
<dbReference type="PROSITE" id="PS50928">
    <property type="entry name" value="ABC_TM1"/>
    <property type="match status" value="1"/>
</dbReference>
<keyword evidence="3" id="KW-1003">Cell membrane</keyword>
<proteinExistence type="inferred from homology"/>
<evidence type="ECO:0000256" key="3">
    <source>
        <dbReference type="ARBA" id="ARBA00022475"/>
    </source>
</evidence>
<keyword evidence="6 7" id="KW-0472">Membrane</keyword>
<dbReference type="PANTHER" id="PTHR43386">
    <property type="entry name" value="OLIGOPEPTIDE TRANSPORT SYSTEM PERMEASE PROTEIN APPC"/>
    <property type="match status" value="1"/>
</dbReference>
<evidence type="ECO:0000256" key="4">
    <source>
        <dbReference type="ARBA" id="ARBA00022692"/>
    </source>
</evidence>
<gene>
    <name evidence="9" type="ORF">IHE39_18460</name>
</gene>
<dbReference type="InterPro" id="IPR035906">
    <property type="entry name" value="MetI-like_sf"/>
</dbReference>
<dbReference type="PANTHER" id="PTHR43386:SF25">
    <property type="entry name" value="PEPTIDE ABC TRANSPORTER PERMEASE PROTEIN"/>
    <property type="match status" value="1"/>
</dbReference>
<keyword evidence="2 7" id="KW-0813">Transport</keyword>
<comment type="similarity">
    <text evidence="7">Belongs to the binding-protein-dependent transport system permease family.</text>
</comment>
<feature type="transmembrane region" description="Helical" evidence="7">
    <location>
        <begin position="214"/>
        <end position="233"/>
    </location>
</feature>
<dbReference type="Gene3D" id="1.10.3720.10">
    <property type="entry name" value="MetI-like"/>
    <property type="match status" value="1"/>
</dbReference>
<evidence type="ECO:0000256" key="7">
    <source>
        <dbReference type="RuleBase" id="RU363032"/>
    </source>
</evidence>
<evidence type="ECO:0000256" key="1">
    <source>
        <dbReference type="ARBA" id="ARBA00004651"/>
    </source>
</evidence>
<evidence type="ECO:0000313" key="10">
    <source>
        <dbReference type="Proteomes" id="UP000598227"/>
    </source>
</evidence>
<dbReference type="EMBL" id="JACZEP010000005">
    <property type="protein sequence ID" value="MBE1206278.1"/>
    <property type="molecule type" value="Genomic_DNA"/>
</dbReference>
<evidence type="ECO:0000256" key="2">
    <source>
        <dbReference type="ARBA" id="ARBA00022448"/>
    </source>
</evidence>
<feature type="transmembrane region" description="Helical" evidence="7">
    <location>
        <begin position="135"/>
        <end position="159"/>
    </location>
</feature>
<feature type="transmembrane region" description="Helical" evidence="7">
    <location>
        <begin position="21"/>
        <end position="46"/>
    </location>
</feature>
<keyword evidence="5 7" id="KW-1133">Transmembrane helix</keyword>
<evidence type="ECO:0000313" key="9">
    <source>
        <dbReference type="EMBL" id="MBE1206278.1"/>
    </source>
</evidence>
<keyword evidence="4 7" id="KW-0812">Transmembrane</keyword>
<dbReference type="InterPro" id="IPR050366">
    <property type="entry name" value="BP-dependent_transpt_permease"/>
</dbReference>
<dbReference type="Pfam" id="PF00528">
    <property type="entry name" value="BPD_transp_1"/>
    <property type="match status" value="1"/>
</dbReference>
<keyword evidence="10" id="KW-1185">Reference proteome</keyword>
<accession>A0ABR9GRG7</accession>
<feature type="domain" description="ABC transmembrane type-1" evidence="8">
    <location>
        <begin position="85"/>
        <end position="274"/>
    </location>
</feature>
<evidence type="ECO:0000256" key="6">
    <source>
        <dbReference type="ARBA" id="ARBA00023136"/>
    </source>
</evidence>
<evidence type="ECO:0000256" key="5">
    <source>
        <dbReference type="ARBA" id="ARBA00022989"/>
    </source>
</evidence>
<reference evidence="9 10" key="1">
    <citation type="submission" date="2020-09" db="EMBL/GenBank/DDBJ databases">
        <title>Draft Genome Sequence of Aminobacter carboxidus type strain DSM 1086, a soil Gram-negative carboxydobacterium.</title>
        <authorList>
            <person name="Turrini P."/>
            <person name="Tescari M."/>
            <person name="Artuso I."/>
            <person name="Lugli G.A."/>
            <person name="Frangipani E."/>
            <person name="Ventura M."/>
            <person name="Visca P."/>
        </authorList>
    </citation>
    <scope>NUCLEOTIDE SEQUENCE [LARGE SCALE GENOMIC DNA]</scope>
    <source>
        <strain evidence="9 10">DSM 1086</strain>
    </source>
</reference>
<organism evidence="9 10">
    <name type="scientific">Aminobacter carboxidus</name>
    <dbReference type="NCBI Taxonomy" id="376165"/>
    <lineage>
        <taxon>Bacteria</taxon>
        <taxon>Pseudomonadati</taxon>
        <taxon>Pseudomonadota</taxon>
        <taxon>Alphaproteobacteria</taxon>
        <taxon>Hyphomicrobiales</taxon>
        <taxon>Phyllobacteriaceae</taxon>
        <taxon>Aminobacter</taxon>
    </lineage>
</organism>
<dbReference type="CDD" id="cd06261">
    <property type="entry name" value="TM_PBP2"/>
    <property type="match status" value="1"/>
</dbReference>
<feature type="transmembrane region" description="Helical" evidence="7">
    <location>
        <begin position="253"/>
        <end position="274"/>
    </location>
</feature>
<evidence type="ECO:0000259" key="8">
    <source>
        <dbReference type="PROSITE" id="PS50928"/>
    </source>
</evidence>
<protein>
    <submittedName>
        <fullName evidence="9">ABC transporter permease</fullName>
    </submittedName>
</protein>
<feature type="transmembrane region" description="Helical" evidence="7">
    <location>
        <begin position="87"/>
        <end position="115"/>
    </location>
</feature>
<sequence length="290" mass="30723">MQTSISSEPAIVAVPAKAARLGAAGYVGVAILVFWLLIAIAGRLVAPYDPTEFVSDEGFLAPSLQFLLGTDYLGRDLFSRLLVGTQLTLVMALIATMIASSVGTFLGVFAAVAGGWVDMALSRVNDAFLSFPTTILGLVIIAALGSHIPVLVITTGLIYSTSVFRVSRALAMDQAQLDYVVVAKARGEGRWWIIAHEVLPNIFAPLLVDFGMRLTFAILFLSALSFLGLGVQPPLADWGTLVRENMTGLTSGVFTPIFPAMAIASFAIGLNLIVDDLATRSGQHIVGKLI</sequence>
<comment type="caution">
    <text evidence="9">The sequence shown here is derived from an EMBL/GenBank/DDBJ whole genome shotgun (WGS) entry which is preliminary data.</text>
</comment>
<dbReference type="Proteomes" id="UP000598227">
    <property type="component" value="Unassembled WGS sequence"/>
</dbReference>
<dbReference type="InterPro" id="IPR000515">
    <property type="entry name" value="MetI-like"/>
</dbReference>
<dbReference type="RefSeq" id="WP_192567492.1">
    <property type="nucleotide sequence ID" value="NZ_JACZEP010000005.1"/>
</dbReference>
<dbReference type="SUPFAM" id="SSF161098">
    <property type="entry name" value="MetI-like"/>
    <property type="match status" value="1"/>
</dbReference>
<comment type="subcellular location">
    <subcellularLocation>
        <location evidence="1 7">Cell membrane</location>
        <topology evidence="1 7">Multi-pass membrane protein</topology>
    </subcellularLocation>
</comment>